<keyword evidence="1" id="KW-0812">Transmembrane</keyword>
<feature type="transmembrane region" description="Helical" evidence="1">
    <location>
        <begin position="61"/>
        <end position="78"/>
    </location>
</feature>
<dbReference type="RefSeq" id="WP_377930811.1">
    <property type="nucleotide sequence ID" value="NZ_JBHUEM010000055.1"/>
</dbReference>
<gene>
    <name evidence="2" type="ORF">ACFSCX_24115</name>
</gene>
<keyword evidence="3" id="KW-1185">Reference proteome</keyword>
<organism evidence="2 3">
    <name type="scientific">Bacillus salitolerans</name>
    <dbReference type="NCBI Taxonomy" id="1437434"/>
    <lineage>
        <taxon>Bacteria</taxon>
        <taxon>Bacillati</taxon>
        <taxon>Bacillota</taxon>
        <taxon>Bacilli</taxon>
        <taxon>Bacillales</taxon>
        <taxon>Bacillaceae</taxon>
        <taxon>Bacillus</taxon>
    </lineage>
</organism>
<dbReference type="NCBIfam" id="NF041644">
    <property type="entry name" value="CBO0543_fam"/>
    <property type="match status" value="1"/>
</dbReference>
<comment type="caution">
    <text evidence="2">The sequence shown here is derived from an EMBL/GenBank/DDBJ whole genome shotgun (WGS) entry which is preliminary data.</text>
</comment>
<keyword evidence="1" id="KW-0472">Membrane</keyword>
<protein>
    <submittedName>
        <fullName evidence="2">CBO0543 family protein</fullName>
    </submittedName>
</protein>
<evidence type="ECO:0000313" key="2">
    <source>
        <dbReference type="EMBL" id="MFD1739572.1"/>
    </source>
</evidence>
<dbReference type="EMBL" id="JBHUEM010000055">
    <property type="protein sequence ID" value="MFD1739572.1"/>
    <property type="molecule type" value="Genomic_DNA"/>
</dbReference>
<feature type="transmembrane region" description="Helical" evidence="1">
    <location>
        <begin position="159"/>
        <end position="183"/>
    </location>
</feature>
<dbReference type="Proteomes" id="UP001597214">
    <property type="component" value="Unassembled WGS sequence"/>
</dbReference>
<proteinExistence type="predicted"/>
<dbReference type="InterPro" id="IPR048147">
    <property type="entry name" value="CBO0543-like"/>
</dbReference>
<accession>A0ABW4LYR4</accession>
<feature type="transmembrane region" description="Helical" evidence="1">
    <location>
        <begin position="90"/>
        <end position="115"/>
    </location>
</feature>
<sequence length="192" mass="22555">MADRRLEHFNKAVELRKESTEAFWEYWHEFAIYTSLEFWIMVSILVVPLIILCFKIDKSKIFLIGFFGYSIHVIFAYTDSYGIGEGLWNYPFQVIPALPSLSLDSSLVPVAFMLLYQWCLHHKKNYYMYAVILSAVFSFAFKPIIVAMGMFVMYEKINYLHLFIAYVGVAFLAKILTNVFLWMEKKFKKPAS</sequence>
<evidence type="ECO:0000256" key="1">
    <source>
        <dbReference type="SAM" id="Phobius"/>
    </source>
</evidence>
<name>A0ABW4LYR4_9BACI</name>
<evidence type="ECO:0000313" key="3">
    <source>
        <dbReference type="Proteomes" id="UP001597214"/>
    </source>
</evidence>
<feature type="transmembrane region" description="Helical" evidence="1">
    <location>
        <begin position="127"/>
        <end position="153"/>
    </location>
</feature>
<keyword evidence="1" id="KW-1133">Transmembrane helix</keyword>
<reference evidence="3" key="1">
    <citation type="journal article" date="2019" name="Int. J. Syst. Evol. Microbiol.">
        <title>The Global Catalogue of Microorganisms (GCM) 10K type strain sequencing project: providing services to taxonomists for standard genome sequencing and annotation.</title>
        <authorList>
            <consortium name="The Broad Institute Genomics Platform"/>
            <consortium name="The Broad Institute Genome Sequencing Center for Infectious Disease"/>
            <person name="Wu L."/>
            <person name="Ma J."/>
        </authorList>
    </citation>
    <scope>NUCLEOTIDE SEQUENCE [LARGE SCALE GENOMIC DNA]</scope>
    <source>
        <strain evidence="3">CCUG 49339</strain>
    </source>
</reference>
<feature type="transmembrane region" description="Helical" evidence="1">
    <location>
        <begin position="30"/>
        <end position="54"/>
    </location>
</feature>